<proteinExistence type="predicted"/>
<keyword evidence="1" id="KW-0343">GTPase activation</keyword>
<feature type="compositionally biased region" description="Polar residues" evidence="2">
    <location>
        <begin position="466"/>
        <end position="476"/>
    </location>
</feature>
<organism evidence="3 4">
    <name type="scientific">Hibiscus syriacus</name>
    <name type="common">Rose of Sharon</name>
    <dbReference type="NCBI Taxonomy" id="106335"/>
    <lineage>
        <taxon>Eukaryota</taxon>
        <taxon>Viridiplantae</taxon>
        <taxon>Streptophyta</taxon>
        <taxon>Embryophyta</taxon>
        <taxon>Tracheophyta</taxon>
        <taxon>Spermatophyta</taxon>
        <taxon>Magnoliopsida</taxon>
        <taxon>eudicotyledons</taxon>
        <taxon>Gunneridae</taxon>
        <taxon>Pentapetalae</taxon>
        <taxon>rosids</taxon>
        <taxon>malvids</taxon>
        <taxon>Malvales</taxon>
        <taxon>Malvaceae</taxon>
        <taxon>Malvoideae</taxon>
        <taxon>Hibiscus</taxon>
    </lineage>
</organism>
<evidence type="ECO:0000256" key="1">
    <source>
        <dbReference type="ARBA" id="ARBA00022468"/>
    </source>
</evidence>
<comment type="caution">
    <text evidence="3">The sequence shown here is derived from an EMBL/GenBank/DDBJ whole genome shotgun (WGS) entry which is preliminary data.</text>
</comment>
<dbReference type="PANTHER" id="PTHR22957:SF337">
    <property type="entry name" value="TBC1 DOMAIN FAMILY MEMBER 5"/>
    <property type="match status" value="1"/>
</dbReference>
<accession>A0A6A2YK34</accession>
<dbReference type="AlphaFoldDB" id="A0A6A2YK34"/>
<keyword evidence="4" id="KW-1185">Reference proteome</keyword>
<dbReference type="GO" id="GO:0005096">
    <property type="term" value="F:GTPase activator activity"/>
    <property type="evidence" value="ECO:0007669"/>
    <property type="project" value="UniProtKB-KW"/>
</dbReference>
<dbReference type="Gene3D" id="1.10.472.80">
    <property type="entry name" value="Ypt/Rab-GAP domain of gyp1p, domain 3"/>
    <property type="match status" value="1"/>
</dbReference>
<reference evidence="3" key="1">
    <citation type="submission" date="2019-09" db="EMBL/GenBank/DDBJ databases">
        <title>Draft genome information of white flower Hibiscus syriacus.</title>
        <authorList>
            <person name="Kim Y.-M."/>
        </authorList>
    </citation>
    <scope>NUCLEOTIDE SEQUENCE [LARGE SCALE GENOMIC DNA]</scope>
    <source>
        <strain evidence="3">YM2019G1</strain>
    </source>
</reference>
<dbReference type="SUPFAM" id="SSF47923">
    <property type="entry name" value="Ypt/Rab-GAP domain of gyp1p"/>
    <property type="match status" value="1"/>
</dbReference>
<protein>
    <submittedName>
        <fullName evidence="3">Ypt/Rab-GAP domain of gyp1p superfamily protein isoform 3</fullName>
    </submittedName>
</protein>
<feature type="compositionally biased region" description="Low complexity" evidence="2">
    <location>
        <begin position="452"/>
        <end position="463"/>
    </location>
</feature>
<evidence type="ECO:0000256" key="2">
    <source>
        <dbReference type="SAM" id="MobiDB-lite"/>
    </source>
</evidence>
<dbReference type="PANTHER" id="PTHR22957">
    <property type="entry name" value="TBC1 DOMAIN FAMILY MEMBER GTPASE-ACTIVATING PROTEIN"/>
    <property type="match status" value="1"/>
</dbReference>
<evidence type="ECO:0000313" key="4">
    <source>
        <dbReference type="Proteomes" id="UP000436088"/>
    </source>
</evidence>
<sequence>MHELLAPLLYVLHIDVERLSEVRKLYEDRFIDKFDGFPFEENGGAYNFDFKKFSDSMEDEVGSQRNSKKVCSLYELDSEIQAIVLLSDAYGAEGELGIVLSEKFMEHDAYCMFDALMIGARGSVAMADFFASSPLAESQSGLPPVIEASAAPYHLLSIVDSSLHTHLVELGVEPQYFALRCPLDKVSEDVDHFSFKLHSSRRGALIAAMAVSMILYLRSSLLATETATSCLQRLLNFPEYKSGKSYREGKVLQNLLQARCLTAIGKKNGECFIRTESAPSPAIKEKFKKDNHSIRRSLLEDLSKKLGLEDDAVKGGFNSDDYRSEEVQGEGQNCANKDPPSPPGCSINDHENDTEKSSVTSNLSVDDNDDHRQRSSEDLPHQVPLPPEYVSRSPLHGNESSGKTSSTKERRHLSGKFQWFRKFGRSNVSEETSDKRGGTKEAAKPPIHDGKSSTADSSAAGASCNLHPTSKGDTVDQSMMGTLKNLGQAMLDQIQFLESVFQQDQVGSLENLSKNNLVGKGQGTTITALKELRKISKLLSEM</sequence>
<feature type="compositionally biased region" description="Basic and acidic residues" evidence="2">
    <location>
        <begin position="432"/>
        <end position="451"/>
    </location>
</feature>
<feature type="region of interest" description="Disordered" evidence="2">
    <location>
        <begin position="313"/>
        <end position="476"/>
    </location>
</feature>
<dbReference type="Proteomes" id="UP000436088">
    <property type="component" value="Unassembled WGS sequence"/>
</dbReference>
<evidence type="ECO:0000313" key="3">
    <source>
        <dbReference type="EMBL" id="KAE8677184.1"/>
    </source>
</evidence>
<feature type="compositionally biased region" description="Basic and acidic residues" evidence="2">
    <location>
        <begin position="369"/>
        <end position="380"/>
    </location>
</feature>
<name>A0A6A2YK34_HIBSY</name>
<gene>
    <name evidence="3" type="ORF">F3Y22_tig00111542pilonHSYRG00099</name>
</gene>
<dbReference type="EMBL" id="VEPZ02001364">
    <property type="protein sequence ID" value="KAE8677184.1"/>
    <property type="molecule type" value="Genomic_DNA"/>
</dbReference>
<dbReference type="InterPro" id="IPR035969">
    <property type="entry name" value="Rab-GAP_TBC_sf"/>
</dbReference>